<dbReference type="SMART" id="SM00355">
    <property type="entry name" value="ZnF_C2H2"/>
    <property type="match status" value="2"/>
</dbReference>
<dbReference type="HOGENOM" id="CLU_1148160_0_0_1"/>
<sequence length="242" mass="28355">MELSDVYVNDNDLDKFHQNYCRTHWSYQGMACEVKDCGSYIYPTLRKYMRHLHRIHKDHQNLLVCHRCTQNFVKIYSLTRHLQSDHDLLLAVSKEMAAEASVIKKKLTNSSTLQGILFRQYFGKTTTELRRTTRIRQLKRENWRKREGNRSRREQANILPEEECKFQFDRRDWSDRLRNVTVTVGLTESDLNTPCGFFAGPGTLSQLVVIACPTLPQGRFVKISKITEYLTLCEVEVLGYSV</sequence>
<reference evidence="1" key="1">
    <citation type="journal article" date="2012" name="Nature">
        <title>The oyster genome reveals stress adaptation and complexity of shell formation.</title>
        <authorList>
            <person name="Zhang G."/>
            <person name="Fang X."/>
            <person name="Guo X."/>
            <person name="Li L."/>
            <person name="Luo R."/>
            <person name="Xu F."/>
            <person name="Yang P."/>
            <person name="Zhang L."/>
            <person name="Wang X."/>
            <person name="Qi H."/>
            <person name="Xiong Z."/>
            <person name="Que H."/>
            <person name="Xie Y."/>
            <person name="Holland P.W."/>
            <person name="Paps J."/>
            <person name="Zhu Y."/>
            <person name="Wu F."/>
            <person name="Chen Y."/>
            <person name="Wang J."/>
            <person name="Peng C."/>
            <person name="Meng J."/>
            <person name="Yang L."/>
            <person name="Liu J."/>
            <person name="Wen B."/>
            <person name="Zhang N."/>
            <person name="Huang Z."/>
            <person name="Zhu Q."/>
            <person name="Feng Y."/>
            <person name="Mount A."/>
            <person name="Hedgecock D."/>
            <person name="Xu Z."/>
            <person name="Liu Y."/>
            <person name="Domazet-Loso T."/>
            <person name="Du Y."/>
            <person name="Sun X."/>
            <person name="Zhang S."/>
            <person name="Liu B."/>
            <person name="Cheng P."/>
            <person name="Jiang X."/>
            <person name="Li J."/>
            <person name="Fan D."/>
            <person name="Wang W."/>
            <person name="Fu W."/>
            <person name="Wang T."/>
            <person name="Wang B."/>
            <person name="Zhang J."/>
            <person name="Peng Z."/>
            <person name="Li Y."/>
            <person name="Li N."/>
            <person name="Wang J."/>
            <person name="Chen M."/>
            <person name="He Y."/>
            <person name="Tan F."/>
            <person name="Song X."/>
            <person name="Zheng Q."/>
            <person name="Huang R."/>
            <person name="Yang H."/>
            <person name="Du X."/>
            <person name="Chen L."/>
            <person name="Yang M."/>
            <person name="Gaffney P.M."/>
            <person name="Wang S."/>
            <person name="Luo L."/>
            <person name="She Z."/>
            <person name="Ming Y."/>
            <person name="Huang W."/>
            <person name="Zhang S."/>
            <person name="Huang B."/>
            <person name="Zhang Y."/>
            <person name="Qu T."/>
            <person name="Ni P."/>
            <person name="Miao G."/>
            <person name="Wang J."/>
            <person name="Wang Q."/>
            <person name="Steinberg C.E."/>
            <person name="Wang H."/>
            <person name="Li N."/>
            <person name="Qian L."/>
            <person name="Zhang G."/>
            <person name="Li Y."/>
            <person name="Yang H."/>
            <person name="Liu X."/>
            <person name="Wang J."/>
            <person name="Yin Y."/>
            <person name="Wang J."/>
        </authorList>
    </citation>
    <scope>NUCLEOTIDE SEQUENCE [LARGE SCALE GENOMIC DNA]</scope>
    <source>
        <strain evidence="1">05x7-T-G4-1.051#20</strain>
    </source>
</reference>
<organism evidence="1">
    <name type="scientific">Magallana gigas</name>
    <name type="common">Pacific oyster</name>
    <name type="synonym">Crassostrea gigas</name>
    <dbReference type="NCBI Taxonomy" id="29159"/>
    <lineage>
        <taxon>Eukaryota</taxon>
        <taxon>Metazoa</taxon>
        <taxon>Spiralia</taxon>
        <taxon>Lophotrochozoa</taxon>
        <taxon>Mollusca</taxon>
        <taxon>Bivalvia</taxon>
        <taxon>Autobranchia</taxon>
        <taxon>Pteriomorphia</taxon>
        <taxon>Ostreida</taxon>
        <taxon>Ostreoidea</taxon>
        <taxon>Ostreidae</taxon>
        <taxon>Magallana</taxon>
    </lineage>
</organism>
<dbReference type="SUPFAM" id="SSF49785">
    <property type="entry name" value="Galactose-binding domain-like"/>
    <property type="match status" value="1"/>
</dbReference>
<protein>
    <submittedName>
        <fullName evidence="1">Uncharacterized protein</fullName>
    </submittedName>
</protein>
<dbReference type="InterPro" id="IPR008979">
    <property type="entry name" value="Galactose-bd-like_sf"/>
</dbReference>
<accession>K1QK99</accession>
<dbReference type="PROSITE" id="PS00028">
    <property type="entry name" value="ZINC_FINGER_C2H2_1"/>
    <property type="match status" value="1"/>
</dbReference>
<gene>
    <name evidence="1" type="ORF">CGI_10002711</name>
</gene>
<name>K1QK99_MAGGI</name>
<proteinExistence type="predicted"/>
<dbReference type="AlphaFoldDB" id="K1QK99"/>
<evidence type="ECO:0000313" key="1">
    <source>
        <dbReference type="EMBL" id="EKC22151.1"/>
    </source>
</evidence>
<dbReference type="InParanoid" id="K1QK99"/>
<dbReference type="Gene3D" id="2.60.120.260">
    <property type="entry name" value="Galactose-binding domain-like"/>
    <property type="match status" value="1"/>
</dbReference>
<dbReference type="EMBL" id="JH817049">
    <property type="protein sequence ID" value="EKC22151.1"/>
    <property type="molecule type" value="Genomic_DNA"/>
</dbReference>
<dbReference type="InterPro" id="IPR013087">
    <property type="entry name" value="Znf_C2H2_type"/>
</dbReference>